<feature type="chain" id="PRO_5030861236" evidence="1">
    <location>
        <begin position="21"/>
        <end position="188"/>
    </location>
</feature>
<proteinExistence type="predicted"/>
<evidence type="ECO:0000313" key="2">
    <source>
        <dbReference type="EMBL" id="NME69320.1"/>
    </source>
</evidence>
<sequence length="188" mass="21840">MKTIVQITTLLLLLSNSIFAQKRYLSDEEINDSEKIAEEIAEGIFKTEPSAYLESISLVNFEELEEDYFSVYKEASEFLLEEDAYEVLLILDETIETRYYNAMGQEFLKITEHNEFTFPEEIIGNYTEVIPACKVHKMSVVTAEAGDQNEIYKVILMQEEKMTAAYYKKGEDNSYTEIRMKDISLLQK</sequence>
<keyword evidence="3" id="KW-1185">Reference proteome</keyword>
<evidence type="ECO:0000313" key="3">
    <source>
        <dbReference type="Proteomes" id="UP000576082"/>
    </source>
</evidence>
<reference evidence="2 3" key="1">
    <citation type="submission" date="2020-04" db="EMBL/GenBank/DDBJ databases">
        <title>Flammeovirga sp. SR4, a novel species isolated from seawater.</title>
        <authorList>
            <person name="Wang X."/>
        </authorList>
    </citation>
    <scope>NUCLEOTIDE SEQUENCE [LARGE SCALE GENOMIC DNA]</scope>
    <source>
        <strain evidence="2 3">ATCC 23126</strain>
    </source>
</reference>
<dbReference type="EMBL" id="JABANE010000039">
    <property type="protein sequence ID" value="NME69320.1"/>
    <property type="molecule type" value="Genomic_DNA"/>
</dbReference>
<gene>
    <name evidence="2" type="ORF">HHU12_15195</name>
</gene>
<dbReference type="Proteomes" id="UP000576082">
    <property type="component" value="Unassembled WGS sequence"/>
</dbReference>
<comment type="caution">
    <text evidence="2">The sequence shown here is derived from an EMBL/GenBank/DDBJ whole genome shotgun (WGS) entry which is preliminary data.</text>
</comment>
<protein>
    <submittedName>
        <fullName evidence="2">Uncharacterized protein</fullName>
    </submittedName>
</protein>
<name>A0A7X9RV61_9BACT</name>
<dbReference type="AlphaFoldDB" id="A0A7X9RV61"/>
<organism evidence="2 3">
    <name type="scientific">Flammeovirga aprica JL-4</name>
    <dbReference type="NCBI Taxonomy" id="694437"/>
    <lineage>
        <taxon>Bacteria</taxon>
        <taxon>Pseudomonadati</taxon>
        <taxon>Bacteroidota</taxon>
        <taxon>Cytophagia</taxon>
        <taxon>Cytophagales</taxon>
        <taxon>Flammeovirgaceae</taxon>
        <taxon>Flammeovirga</taxon>
    </lineage>
</organism>
<accession>A0A7X9RV61</accession>
<feature type="signal peptide" evidence="1">
    <location>
        <begin position="1"/>
        <end position="20"/>
    </location>
</feature>
<keyword evidence="1" id="KW-0732">Signal</keyword>
<dbReference type="RefSeq" id="WP_169657598.1">
    <property type="nucleotide sequence ID" value="NZ_JABANE010000039.1"/>
</dbReference>
<evidence type="ECO:0000256" key="1">
    <source>
        <dbReference type="SAM" id="SignalP"/>
    </source>
</evidence>